<dbReference type="OrthoDB" id="342730at2759"/>
<dbReference type="RefSeq" id="XP_008604496.1">
    <property type="nucleotide sequence ID" value="XM_008606274.1"/>
</dbReference>
<dbReference type="GO" id="GO:0043161">
    <property type="term" value="P:proteasome-mediated ubiquitin-dependent protein catabolic process"/>
    <property type="evidence" value="ECO:0007669"/>
    <property type="project" value="TreeGrafter"/>
</dbReference>
<feature type="repeat" description="NHL" evidence="2">
    <location>
        <begin position="132"/>
        <end position="173"/>
    </location>
</feature>
<dbReference type="GO" id="GO:0008270">
    <property type="term" value="F:zinc ion binding"/>
    <property type="evidence" value="ECO:0007669"/>
    <property type="project" value="UniProtKB-KW"/>
</dbReference>
<gene>
    <name evidence="3" type="ORF">SDRG_00781</name>
</gene>
<dbReference type="GeneID" id="19941508"/>
<evidence type="ECO:0000256" key="1">
    <source>
        <dbReference type="ARBA" id="ARBA00022737"/>
    </source>
</evidence>
<dbReference type="eggNOG" id="KOG2177">
    <property type="taxonomic scope" value="Eukaryota"/>
</dbReference>
<dbReference type="GO" id="GO:0061630">
    <property type="term" value="F:ubiquitin protein ligase activity"/>
    <property type="evidence" value="ECO:0007669"/>
    <property type="project" value="TreeGrafter"/>
</dbReference>
<feature type="repeat" description="NHL" evidence="2">
    <location>
        <begin position="81"/>
        <end position="125"/>
    </location>
</feature>
<evidence type="ECO:0000256" key="2">
    <source>
        <dbReference type="PROSITE-ProRule" id="PRU00504"/>
    </source>
</evidence>
<organism evidence="3 4">
    <name type="scientific">Saprolegnia diclina (strain VS20)</name>
    <dbReference type="NCBI Taxonomy" id="1156394"/>
    <lineage>
        <taxon>Eukaryota</taxon>
        <taxon>Sar</taxon>
        <taxon>Stramenopiles</taxon>
        <taxon>Oomycota</taxon>
        <taxon>Saprolegniomycetes</taxon>
        <taxon>Saprolegniales</taxon>
        <taxon>Saprolegniaceae</taxon>
        <taxon>Saprolegnia</taxon>
    </lineage>
</organism>
<evidence type="ECO:0008006" key="5">
    <source>
        <dbReference type="Google" id="ProtNLM"/>
    </source>
</evidence>
<accession>T0R4N5</accession>
<dbReference type="Proteomes" id="UP000030762">
    <property type="component" value="Unassembled WGS sequence"/>
</dbReference>
<dbReference type="SUPFAM" id="SSF63825">
    <property type="entry name" value="YWTD domain"/>
    <property type="match status" value="1"/>
</dbReference>
<reference evidence="3 4" key="1">
    <citation type="submission" date="2012-04" db="EMBL/GenBank/DDBJ databases">
        <title>The Genome Sequence of Saprolegnia declina VS20.</title>
        <authorList>
            <consortium name="The Broad Institute Genome Sequencing Platform"/>
            <person name="Russ C."/>
            <person name="Nusbaum C."/>
            <person name="Tyler B."/>
            <person name="van West P."/>
            <person name="Dieguez-Uribeondo J."/>
            <person name="de Bruijn I."/>
            <person name="Tripathy S."/>
            <person name="Jiang R."/>
            <person name="Young S.K."/>
            <person name="Zeng Q."/>
            <person name="Gargeya S."/>
            <person name="Fitzgerald M."/>
            <person name="Haas B."/>
            <person name="Abouelleil A."/>
            <person name="Alvarado L."/>
            <person name="Arachchi H.M."/>
            <person name="Berlin A."/>
            <person name="Chapman S.B."/>
            <person name="Goldberg J."/>
            <person name="Griggs A."/>
            <person name="Gujja S."/>
            <person name="Hansen M."/>
            <person name="Howarth C."/>
            <person name="Imamovic A."/>
            <person name="Larimer J."/>
            <person name="McCowen C."/>
            <person name="Montmayeur A."/>
            <person name="Murphy C."/>
            <person name="Neiman D."/>
            <person name="Pearson M."/>
            <person name="Priest M."/>
            <person name="Roberts A."/>
            <person name="Saif S."/>
            <person name="Shea T."/>
            <person name="Sisk P."/>
            <person name="Sykes S."/>
            <person name="Wortman J."/>
            <person name="Nusbaum C."/>
            <person name="Birren B."/>
        </authorList>
    </citation>
    <scope>NUCLEOTIDE SEQUENCE [LARGE SCALE GENOMIC DNA]</scope>
    <source>
        <strain evidence="3 4">VS20</strain>
    </source>
</reference>
<dbReference type="AlphaFoldDB" id="T0R4N5"/>
<name>T0R4N5_SAPDV</name>
<dbReference type="STRING" id="1156394.T0R4N5"/>
<dbReference type="PANTHER" id="PTHR24104">
    <property type="entry name" value="E3 UBIQUITIN-PROTEIN LIGASE NHLRC1-RELATED"/>
    <property type="match status" value="1"/>
</dbReference>
<dbReference type="InterPro" id="IPR050952">
    <property type="entry name" value="TRIM-NHL_E3_ligases"/>
</dbReference>
<dbReference type="GO" id="GO:0000209">
    <property type="term" value="P:protein polyubiquitination"/>
    <property type="evidence" value="ECO:0007669"/>
    <property type="project" value="TreeGrafter"/>
</dbReference>
<proteinExistence type="predicted"/>
<dbReference type="SUPFAM" id="SSF81383">
    <property type="entry name" value="F-box domain"/>
    <property type="match status" value="1"/>
</dbReference>
<keyword evidence="4" id="KW-1185">Reference proteome</keyword>
<dbReference type="InParanoid" id="T0R4N5"/>
<evidence type="ECO:0000313" key="4">
    <source>
        <dbReference type="Proteomes" id="UP000030762"/>
    </source>
</evidence>
<keyword evidence="1" id="KW-0677">Repeat</keyword>
<dbReference type="PANTHER" id="PTHR24104:SF25">
    <property type="entry name" value="PROTEIN LIN-41"/>
    <property type="match status" value="1"/>
</dbReference>
<dbReference type="VEuPathDB" id="FungiDB:SDRG_00781"/>
<feature type="repeat" description="NHL" evidence="2">
    <location>
        <begin position="203"/>
        <end position="232"/>
    </location>
</feature>
<evidence type="ECO:0000313" key="3">
    <source>
        <dbReference type="EMBL" id="EQC41926.1"/>
    </source>
</evidence>
<dbReference type="EMBL" id="JH767133">
    <property type="protein sequence ID" value="EQC41926.1"/>
    <property type="molecule type" value="Genomic_DNA"/>
</dbReference>
<dbReference type="Pfam" id="PF01436">
    <property type="entry name" value="NHL"/>
    <property type="match status" value="1"/>
</dbReference>
<dbReference type="CDD" id="cd05819">
    <property type="entry name" value="NHL"/>
    <property type="match status" value="1"/>
</dbReference>
<protein>
    <recommendedName>
        <fullName evidence="5">F-box domain-containing protein</fullName>
    </recommendedName>
</protein>
<dbReference type="InterPro" id="IPR036047">
    <property type="entry name" value="F-box-like_dom_sf"/>
</dbReference>
<dbReference type="Gene3D" id="2.120.10.30">
    <property type="entry name" value="TolB, C-terminal domain"/>
    <property type="match status" value="3"/>
</dbReference>
<dbReference type="InterPro" id="IPR001258">
    <property type="entry name" value="NHL_repeat"/>
</dbReference>
<sequence length="521" mass="57229">MGADDAAAKRATFLAAPRVLKSLHLGRDYGSVRVLGSQAVNAAPHGVLSGLCVHSLNHTLLVCDVTHACIRVLDVRSRAVLHSIGSRGGNPGKFIEPVGIAFNALNGHFAVSDAKLNRIQVFSVQYELLGHFGKPGAQADEFQAVAGLTYTPDGHHLVIADRGNHRVKIVTPQGGFVRTIGGFGDESHQFNVRPTLVHGASGRSPCDVAVNRRGELFVADRENNRVSVFSPLGEFILYWLVPSPHSVGIATEDAASGDAGDIVVCDAQHLRVFSQTGLLALQVPLVDTTGVVYTQKRFLLTQLPSLVTFCAPYTSVAAGALIILPVAAFEMVLRYLSYQDAIPLRQTNRFFHRTCKHLRDTWQLFPLTIGESPRRHCGVLVAKASGLKAIHVLYAKWGEQSYAAIPRPDMHGLHFASSFQSAICEHFGPMFWFQHEPSLLIIFQFYADADKVLRRKGFLELVTVLTEIQANVLEWHHCRAFADARRSVPLRRKQSVSGLERLEAAQNYQLDTLVSKLRSMV</sequence>
<dbReference type="OMA" id="NRIRKHV"/>
<dbReference type="PROSITE" id="PS51125">
    <property type="entry name" value="NHL"/>
    <property type="match status" value="3"/>
</dbReference>
<dbReference type="InterPro" id="IPR011042">
    <property type="entry name" value="6-blade_b-propeller_TolB-like"/>
</dbReference>